<dbReference type="EnsemblPlants" id="AVESA.00010b.r2.4CG1257070.1">
    <property type="protein sequence ID" value="AVESA.00010b.r2.4CG1257070.1.CDS"/>
    <property type="gene ID" value="AVESA.00010b.r2.4CG1257070"/>
</dbReference>
<sequence length="611" mass="67881">MVASWPPRATVVVGTSAVMVGTTVVVVSGSEKKGMEKLGGWSCEEEDERDQKRQERGSDRSTTISSTSFSFLLLPNKFLLSWPCVSTGSNCSQMARKASKDYYLEDLYVSQTVDKSMELSALRDITNGFSIDSEIGKGGYGVVYKGVLRDGRFVAVKKFHSAIENTSFRDEVDCLTRIQHPNIVQYLGFCSGSYNHLGIYENRNVIAEWRHQLICFEYLRNGNLGQHIGDKPCQLEWHMCYKIIQGICLGLNYLHENSIIHRDMKPDNILLDDSMASKIADFGISRLLGNGESRIITEKICGTLGYMANECINGGVFTVKSDIYSLGIIISNIVMGCGTISMDETVLEWSRRLNLGASKRHTPLEQVKSCIEISISCRQHEAHNRPVMQDILGRLGIAETSSDRSALGGMNASSMTQPSARASATGPADTNPEMNTRWLERTTARTMSKMLSSRSLNIANNKRWNWRWNSFTDSRFGECAVLISVYDLAVTGEVLPRELSAGKSYTVYLLYKLEAGSTSGLSSVQTSSLRLHGERILATNKVSLDPEARGSASDVTYPDARADGWLELKLAEFTNDDDMLRQRGVLVDLRENDLTIKKSGLIVEGMEFRSN</sequence>
<protein>
    <submittedName>
        <fullName evidence="1">Uncharacterized protein</fullName>
    </submittedName>
</protein>
<dbReference type="Proteomes" id="UP001732700">
    <property type="component" value="Chromosome 4C"/>
</dbReference>
<keyword evidence="2" id="KW-1185">Reference proteome</keyword>
<proteinExistence type="predicted"/>
<reference evidence="1" key="1">
    <citation type="submission" date="2021-05" db="EMBL/GenBank/DDBJ databases">
        <authorList>
            <person name="Scholz U."/>
            <person name="Mascher M."/>
            <person name="Fiebig A."/>
        </authorList>
    </citation>
    <scope>NUCLEOTIDE SEQUENCE [LARGE SCALE GENOMIC DNA]</scope>
</reference>
<organism evidence="1 2">
    <name type="scientific">Avena sativa</name>
    <name type="common">Oat</name>
    <dbReference type="NCBI Taxonomy" id="4498"/>
    <lineage>
        <taxon>Eukaryota</taxon>
        <taxon>Viridiplantae</taxon>
        <taxon>Streptophyta</taxon>
        <taxon>Embryophyta</taxon>
        <taxon>Tracheophyta</taxon>
        <taxon>Spermatophyta</taxon>
        <taxon>Magnoliopsida</taxon>
        <taxon>Liliopsida</taxon>
        <taxon>Poales</taxon>
        <taxon>Poaceae</taxon>
        <taxon>BOP clade</taxon>
        <taxon>Pooideae</taxon>
        <taxon>Poodae</taxon>
        <taxon>Poeae</taxon>
        <taxon>Poeae Chloroplast Group 1 (Aveneae type)</taxon>
        <taxon>Aveninae</taxon>
        <taxon>Avena</taxon>
    </lineage>
</organism>
<evidence type="ECO:0000313" key="2">
    <source>
        <dbReference type="Proteomes" id="UP001732700"/>
    </source>
</evidence>
<reference evidence="1" key="2">
    <citation type="submission" date="2025-09" db="UniProtKB">
        <authorList>
            <consortium name="EnsemblPlants"/>
        </authorList>
    </citation>
    <scope>IDENTIFICATION</scope>
</reference>
<accession>A0ACD5WQD2</accession>
<name>A0ACD5WQD2_AVESA</name>
<evidence type="ECO:0000313" key="1">
    <source>
        <dbReference type="EnsemblPlants" id="AVESA.00010b.r2.4CG1257070.1.CDS"/>
    </source>
</evidence>